<feature type="transmembrane region" description="Helical" evidence="1">
    <location>
        <begin position="21"/>
        <end position="40"/>
    </location>
</feature>
<evidence type="ECO:0000256" key="1">
    <source>
        <dbReference type="SAM" id="Phobius"/>
    </source>
</evidence>
<dbReference type="AlphaFoldDB" id="A0A6I1MNA6"/>
<name>A0A6I1MNA6_9CLOT</name>
<comment type="caution">
    <text evidence="2">The sequence shown here is derived from an EMBL/GenBank/DDBJ whole genome shotgun (WGS) entry which is preliminary data.</text>
</comment>
<feature type="transmembrane region" description="Helical" evidence="1">
    <location>
        <begin position="46"/>
        <end position="66"/>
    </location>
</feature>
<dbReference type="Pfam" id="PF06161">
    <property type="entry name" value="DUF975"/>
    <property type="match status" value="1"/>
</dbReference>
<protein>
    <submittedName>
        <fullName evidence="2">DUF975 family protein</fullName>
    </submittedName>
</protein>
<feature type="transmembrane region" description="Helical" evidence="1">
    <location>
        <begin position="137"/>
        <end position="160"/>
    </location>
</feature>
<keyword evidence="1" id="KW-1133">Transmembrane helix</keyword>
<feature type="transmembrane region" description="Helical" evidence="1">
    <location>
        <begin position="195"/>
        <end position="219"/>
    </location>
</feature>
<keyword evidence="1" id="KW-0812">Transmembrane</keyword>
<sequence>MNFKELKKNGWNNVKKNIGGMVGVTTVYLLMYAVFTLGILGKGVGIIGAYLTPALAIVYILCLKMLKDFKGKGVPKYRYVDISLAQIWNSIKYTLWIALFSLPMVILIFIALIPLIFKILNSVYMGDPYYLLNDFSFSINLLIIVYIVGIVYCIILNLMFSLTPYIIMERKNHDTVRDLMTEAHKLIKGHMWNYFLFKLSFILWYILGIITLGIGFLWITPYIEMCKIEYYYKLKEIKGNKCKVVEDDFIVDVTKE</sequence>
<dbReference type="PANTHER" id="PTHR40076">
    <property type="entry name" value="MEMBRANE PROTEIN-RELATED"/>
    <property type="match status" value="1"/>
</dbReference>
<dbReference type="EMBL" id="WHJC01000084">
    <property type="protein sequence ID" value="MPQ43597.1"/>
    <property type="molecule type" value="Genomic_DNA"/>
</dbReference>
<proteinExistence type="predicted"/>
<evidence type="ECO:0000313" key="2">
    <source>
        <dbReference type="EMBL" id="MPQ43597.1"/>
    </source>
</evidence>
<gene>
    <name evidence="2" type="ORF">GBZ86_07480</name>
</gene>
<accession>A0A6I1MNA6</accession>
<dbReference type="OrthoDB" id="9784844at2"/>
<dbReference type="InterPro" id="IPR010380">
    <property type="entry name" value="DUF975"/>
</dbReference>
<organism evidence="2 3">
    <name type="scientific">Clostridium tarantellae</name>
    <dbReference type="NCBI Taxonomy" id="39493"/>
    <lineage>
        <taxon>Bacteria</taxon>
        <taxon>Bacillati</taxon>
        <taxon>Bacillota</taxon>
        <taxon>Clostridia</taxon>
        <taxon>Eubacteriales</taxon>
        <taxon>Clostridiaceae</taxon>
        <taxon>Clostridium</taxon>
    </lineage>
</organism>
<keyword evidence="3" id="KW-1185">Reference proteome</keyword>
<dbReference type="PANTHER" id="PTHR40076:SF1">
    <property type="entry name" value="MEMBRANE PROTEIN"/>
    <property type="match status" value="1"/>
</dbReference>
<evidence type="ECO:0000313" key="3">
    <source>
        <dbReference type="Proteomes" id="UP000430345"/>
    </source>
</evidence>
<reference evidence="2 3" key="1">
    <citation type="submission" date="2019-10" db="EMBL/GenBank/DDBJ databases">
        <title>The Genome Sequence of Clostridium tarantellae Isolated from Fish Brain.</title>
        <authorList>
            <person name="Bano L."/>
            <person name="Kiel M."/>
            <person name="Sales G."/>
            <person name="Doxey A.C."/>
            <person name="Mansfield M.J."/>
            <person name="Schiavone M."/>
            <person name="Rossetto O."/>
            <person name="Pirazzini M."/>
            <person name="Dobrindt U."/>
            <person name="Montecucco C."/>
        </authorList>
    </citation>
    <scope>NUCLEOTIDE SEQUENCE [LARGE SCALE GENOMIC DNA]</scope>
    <source>
        <strain evidence="2 3">DSM 3997</strain>
    </source>
</reference>
<dbReference type="Proteomes" id="UP000430345">
    <property type="component" value="Unassembled WGS sequence"/>
</dbReference>
<feature type="transmembrane region" description="Helical" evidence="1">
    <location>
        <begin position="93"/>
        <end position="117"/>
    </location>
</feature>
<dbReference type="RefSeq" id="WP_152889271.1">
    <property type="nucleotide sequence ID" value="NZ_WHJC01000084.1"/>
</dbReference>
<keyword evidence="1" id="KW-0472">Membrane</keyword>